<name>A0A8X6U5J4_NEPPI</name>
<dbReference type="Proteomes" id="UP000887013">
    <property type="component" value="Unassembled WGS sequence"/>
</dbReference>
<evidence type="ECO:0000313" key="2">
    <source>
        <dbReference type="Proteomes" id="UP000887013"/>
    </source>
</evidence>
<comment type="caution">
    <text evidence="1">The sequence shown here is derived from an EMBL/GenBank/DDBJ whole genome shotgun (WGS) entry which is preliminary data.</text>
</comment>
<sequence>MPSLAIRNESTPHFLSPVLQPSNRWPLKHTHAKKSLSSKVKCQESDQSSMVESRIPYSPDVCARNKRNVKTKSRSDCPLVRCGFNRGEPYTNPAADPAANASTCDLRTAFCKAWANVEVGDTPVALAYRHVLVQRPHLLSGPLFPPGERFTFSSAGLFPLPPSLEAVTSKETGLNFNSFD</sequence>
<evidence type="ECO:0000313" key="1">
    <source>
        <dbReference type="EMBL" id="GFT83432.1"/>
    </source>
</evidence>
<reference evidence="1" key="1">
    <citation type="submission" date="2020-08" db="EMBL/GenBank/DDBJ databases">
        <title>Multicomponent nature underlies the extraordinary mechanical properties of spider dragline silk.</title>
        <authorList>
            <person name="Kono N."/>
            <person name="Nakamura H."/>
            <person name="Mori M."/>
            <person name="Yoshida Y."/>
            <person name="Ohtoshi R."/>
            <person name="Malay A.D."/>
            <person name="Moran D.A.P."/>
            <person name="Tomita M."/>
            <person name="Numata K."/>
            <person name="Arakawa K."/>
        </authorList>
    </citation>
    <scope>NUCLEOTIDE SEQUENCE</scope>
</reference>
<protein>
    <submittedName>
        <fullName evidence="1">Uncharacterized protein</fullName>
    </submittedName>
</protein>
<dbReference type="EMBL" id="BMAW01023587">
    <property type="protein sequence ID" value="GFT83432.1"/>
    <property type="molecule type" value="Genomic_DNA"/>
</dbReference>
<dbReference type="AlphaFoldDB" id="A0A8X6U5J4"/>
<accession>A0A8X6U5J4</accession>
<proteinExistence type="predicted"/>
<gene>
    <name evidence="1" type="ORF">NPIL_304861</name>
</gene>
<keyword evidence="2" id="KW-1185">Reference proteome</keyword>
<organism evidence="1 2">
    <name type="scientific">Nephila pilipes</name>
    <name type="common">Giant wood spider</name>
    <name type="synonym">Nephila maculata</name>
    <dbReference type="NCBI Taxonomy" id="299642"/>
    <lineage>
        <taxon>Eukaryota</taxon>
        <taxon>Metazoa</taxon>
        <taxon>Ecdysozoa</taxon>
        <taxon>Arthropoda</taxon>
        <taxon>Chelicerata</taxon>
        <taxon>Arachnida</taxon>
        <taxon>Araneae</taxon>
        <taxon>Araneomorphae</taxon>
        <taxon>Entelegynae</taxon>
        <taxon>Araneoidea</taxon>
        <taxon>Nephilidae</taxon>
        <taxon>Nephila</taxon>
    </lineage>
</organism>
<dbReference type="OrthoDB" id="10473636at2759"/>